<evidence type="ECO:0000259" key="2">
    <source>
        <dbReference type="Pfam" id="PF13837"/>
    </source>
</evidence>
<proteinExistence type="predicted"/>
<feature type="domain" description="Myb/SANT-like DNA-binding" evidence="2">
    <location>
        <begin position="17"/>
        <end position="79"/>
    </location>
</feature>
<comment type="caution">
    <text evidence="3">The sequence shown here is derived from an EMBL/GenBank/DDBJ whole genome shotgun (WGS) entry which is preliminary data.</text>
</comment>
<evidence type="ECO:0000313" key="3">
    <source>
        <dbReference type="EMBL" id="KAH9363036.1"/>
    </source>
</evidence>
<evidence type="ECO:0000313" key="4">
    <source>
        <dbReference type="Proteomes" id="UP000821853"/>
    </source>
</evidence>
<dbReference type="GO" id="GO:0045893">
    <property type="term" value="P:positive regulation of DNA-templated transcription"/>
    <property type="evidence" value="ECO:0007669"/>
    <property type="project" value="TreeGrafter"/>
</dbReference>
<sequence>MATNADDSACSNCGKDRTKWTDDETRAVIILWQDHLPDLRRAKRNYHVYARIAGRLVALGIEKTVKEVKKKIENLGNLFSGMVHGGVGLVEESPQEQWTAQLLHDQRAASPLPSTSSGSNEQLPGEVYESGEEEMEPADELEQAAATPRRSQAAGRKRAPAPSTVVLQILDEQRQLRCSLEQRRDRELELREQHLQFMQRQEEREEKFFDLLAKLCNK</sequence>
<gene>
    <name evidence="3" type="ORF">HPB48_014182</name>
</gene>
<feature type="region of interest" description="Disordered" evidence="1">
    <location>
        <begin position="107"/>
        <end position="161"/>
    </location>
</feature>
<dbReference type="EMBL" id="JABSTR010000001">
    <property type="protein sequence ID" value="KAH9363036.1"/>
    <property type="molecule type" value="Genomic_DNA"/>
</dbReference>
<dbReference type="Gene3D" id="1.10.10.60">
    <property type="entry name" value="Homeodomain-like"/>
    <property type="match status" value="1"/>
</dbReference>
<dbReference type="AlphaFoldDB" id="A0A9J6FM00"/>
<dbReference type="OMA" id="AIAWPYY"/>
<dbReference type="GO" id="GO:0016604">
    <property type="term" value="C:nuclear body"/>
    <property type="evidence" value="ECO:0007669"/>
    <property type="project" value="TreeGrafter"/>
</dbReference>
<dbReference type="Pfam" id="PF13837">
    <property type="entry name" value="Myb_DNA-bind_4"/>
    <property type="match status" value="1"/>
</dbReference>
<dbReference type="PANTHER" id="PTHR22666:SF3">
    <property type="entry name" value="MYB_SANT-LIKE DNA-BINDING DOMAIN-CONTAINING PROTEIN 1"/>
    <property type="match status" value="1"/>
</dbReference>
<dbReference type="VEuPathDB" id="VectorBase:HLOH_043857"/>
<dbReference type="OrthoDB" id="691673at2759"/>
<dbReference type="InterPro" id="IPR026095">
    <property type="entry name" value="Myb/SANT-like_DNA-bd_dom_prot"/>
</dbReference>
<feature type="compositionally biased region" description="Acidic residues" evidence="1">
    <location>
        <begin position="129"/>
        <end position="142"/>
    </location>
</feature>
<organism evidence="3 4">
    <name type="scientific">Haemaphysalis longicornis</name>
    <name type="common">Bush tick</name>
    <dbReference type="NCBI Taxonomy" id="44386"/>
    <lineage>
        <taxon>Eukaryota</taxon>
        <taxon>Metazoa</taxon>
        <taxon>Ecdysozoa</taxon>
        <taxon>Arthropoda</taxon>
        <taxon>Chelicerata</taxon>
        <taxon>Arachnida</taxon>
        <taxon>Acari</taxon>
        <taxon>Parasitiformes</taxon>
        <taxon>Ixodida</taxon>
        <taxon>Ixodoidea</taxon>
        <taxon>Ixodidae</taxon>
        <taxon>Haemaphysalinae</taxon>
        <taxon>Haemaphysalis</taxon>
    </lineage>
</organism>
<reference evidence="3 4" key="1">
    <citation type="journal article" date="2020" name="Cell">
        <title>Large-Scale Comparative Analyses of Tick Genomes Elucidate Their Genetic Diversity and Vector Capacities.</title>
        <authorList>
            <consortium name="Tick Genome and Microbiome Consortium (TIGMIC)"/>
            <person name="Jia N."/>
            <person name="Wang J."/>
            <person name="Shi W."/>
            <person name="Du L."/>
            <person name="Sun Y."/>
            <person name="Zhan W."/>
            <person name="Jiang J.F."/>
            <person name="Wang Q."/>
            <person name="Zhang B."/>
            <person name="Ji P."/>
            <person name="Bell-Sakyi L."/>
            <person name="Cui X.M."/>
            <person name="Yuan T.T."/>
            <person name="Jiang B.G."/>
            <person name="Yang W.F."/>
            <person name="Lam T.T."/>
            <person name="Chang Q.C."/>
            <person name="Ding S.J."/>
            <person name="Wang X.J."/>
            <person name="Zhu J.G."/>
            <person name="Ruan X.D."/>
            <person name="Zhao L."/>
            <person name="Wei J.T."/>
            <person name="Ye R.Z."/>
            <person name="Que T.C."/>
            <person name="Du C.H."/>
            <person name="Zhou Y.H."/>
            <person name="Cheng J.X."/>
            <person name="Dai P.F."/>
            <person name="Guo W.B."/>
            <person name="Han X.H."/>
            <person name="Huang E.J."/>
            <person name="Li L.F."/>
            <person name="Wei W."/>
            <person name="Gao Y.C."/>
            <person name="Liu J.Z."/>
            <person name="Shao H.Z."/>
            <person name="Wang X."/>
            <person name="Wang C.C."/>
            <person name="Yang T.C."/>
            <person name="Huo Q.B."/>
            <person name="Li W."/>
            <person name="Chen H.Y."/>
            <person name="Chen S.E."/>
            <person name="Zhou L.G."/>
            <person name="Ni X.B."/>
            <person name="Tian J.H."/>
            <person name="Sheng Y."/>
            <person name="Liu T."/>
            <person name="Pan Y.S."/>
            <person name="Xia L.Y."/>
            <person name="Li J."/>
            <person name="Zhao F."/>
            <person name="Cao W.C."/>
        </authorList>
    </citation>
    <scope>NUCLEOTIDE SEQUENCE [LARGE SCALE GENOMIC DNA]</scope>
    <source>
        <strain evidence="3">HaeL-2018</strain>
    </source>
</reference>
<dbReference type="Proteomes" id="UP000821853">
    <property type="component" value="Chromosome 1"/>
</dbReference>
<feature type="compositionally biased region" description="Polar residues" evidence="1">
    <location>
        <begin position="112"/>
        <end position="122"/>
    </location>
</feature>
<dbReference type="PANTHER" id="PTHR22666">
    <property type="entry name" value="MYB_SANT-LIKE DNA-BINDING DOMAIN-CONTAINING PROTEIN 1"/>
    <property type="match status" value="1"/>
</dbReference>
<protein>
    <recommendedName>
        <fullName evidence="2">Myb/SANT-like DNA-binding domain-containing protein</fullName>
    </recommendedName>
</protein>
<name>A0A9J6FM00_HAELO</name>
<keyword evidence="4" id="KW-1185">Reference proteome</keyword>
<dbReference type="InterPro" id="IPR044822">
    <property type="entry name" value="Myb_DNA-bind_4"/>
</dbReference>
<evidence type="ECO:0000256" key="1">
    <source>
        <dbReference type="SAM" id="MobiDB-lite"/>
    </source>
</evidence>
<accession>A0A9J6FM00</accession>